<dbReference type="EMBL" id="JAWCUI010000008">
    <property type="protein sequence ID" value="KAL1900999.1"/>
    <property type="molecule type" value="Genomic_DNA"/>
</dbReference>
<dbReference type="PANTHER" id="PTHR45646">
    <property type="entry name" value="SERINE/THREONINE-PROTEIN KINASE DOA-RELATED"/>
    <property type="match status" value="1"/>
</dbReference>
<evidence type="ECO:0000256" key="5">
    <source>
        <dbReference type="ARBA" id="ARBA00022840"/>
    </source>
</evidence>
<accession>A0ABR3ZKS7</accession>
<evidence type="ECO:0000259" key="8">
    <source>
        <dbReference type="PROSITE" id="PS50011"/>
    </source>
</evidence>
<dbReference type="Pfam" id="PF00069">
    <property type="entry name" value="Pkinase"/>
    <property type="match status" value="1"/>
</dbReference>
<evidence type="ECO:0000313" key="9">
    <source>
        <dbReference type="EMBL" id="KAL1900999.1"/>
    </source>
</evidence>
<evidence type="ECO:0000313" key="10">
    <source>
        <dbReference type="Proteomes" id="UP001583186"/>
    </source>
</evidence>
<dbReference type="PROSITE" id="PS00107">
    <property type="entry name" value="PROTEIN_KINASE_ATP"/>
    <property type="match status" value="1"/>
</dbReference>
<dbReference type="InterPro" id="IPR000719">
    <property type="entry name" value="Prot_kinase_dom"/>
</dbReference>
<dbReference type="InterPro" id="IPR008271">
    <property type="entry name" value="Ser/Thr_kinase_AS"/>
</dbReference>
<keyword evidence="4" id="KW-0418">Kinase</keyword>
<dbReference type="InterPro" id="IPR011009">
    <property type="entry name" value="Kinase-like_dom_sf"/>
</dbReference>
<keyword evidence="3 6" id="KW-0547">Nucleotide-binding</keyword>
<dbReference type="PROSITE" id="PS00108">
    <property type="entry name" value="PROTEIN_KINASE_ST"/>
    <property type="match status" value="1"/>
</dbReference>
<protein>
    <recommendedName>
        <fullName evidence="8">Protein kinase domain-containing protein</fullName>
    </recommendedName>
</protein>
<keyword evidence="1 7" id="KW-0723">Serine/threonine-protein kinase</keyword>
<keyword evidence="2" id="KW-0808">Transferase</keyword>
<evidence type="ECO:0000256" key="6">
    <source>
        <dbReference type="PROSITE-ProRule" id="PRU10141"/>
    </source>
</evidence>
<dbReference type="Proteomes" id="UP001583186">
    <property type="component" value="Unassembled WGS sequence"/>
</dbReference>
<proteinExistence type="inferred from homology"/>
<evidence type="ECO:0000256" key="7">
    <source>
        <dbReference type="RuleBase" id="RU000304"/>
    </source>
</evidence>
<comment type="similarity">
    <text evidence="7">Belongs to the protein kinase superfamily.</text>
</comment>
<evidence type="ECO:0000256" key="1">
    <source>
        <dbReference type="ARBA" id="ARBA00022527"/>
    </source>
</evidence>
<reference evidence="9 10" key="1">
    <citation type="journal article" date="2024" name="IMA Fungus">
        <title>IMA Genome - F19 : A genome assembly and annotation guide to empower mycologists, including annotated draft genome sequences of Ceratocystis pirilliformis, Diaporthe australafricana, Fusarium ophioides, Paecilomyces lecythidis, and Sporothrix stenoceras.</title>
        <authorList>
            <person name="Aylward J."/>
            <person name="Wilson A.M."/>
            <person name="Visagie C.M."/>
            <person name="Spraker J."/>
            <person name="Barnes I."/>
            <person name="Buitendag C."/>
            <person name="Ceriani C."/>
            <person name="Del Mar Angel L."/>
            <person name="du Plessis D."/>
            <person name="Fuchs T."/>
            <person name="Gasser K."/>
            <person name="Kramer D."/>
            <person name="Li W."/>
            <person name="Munsamy K."/>
            <person name="Piso A."/>
            <person name="Price J.L."/>
            <person name="Sonnekus B."/>
            <person name="Thomas C."/>
            <person name="van der Nest A."/>
            <person name="van Dijk A."/>
            <person name="van Heerden A."/>
            <person name="van Vuuren N."/>
            <person name="Yilmaz N."/>
            <person name="Duong T.A."/>
            <person name="van der Merwe N.A."/>
            <person name="Wingfield M.J."/>
            <person name="Wingfield B.D."/>
        </authorList>
    </citation>
    <scope>NUCLEOTIDE SEQUENCE [LARGE SCALE GENOMIC DNA]</scope>
    <source>
        <strain evidence="9 10">CMW 5346</strain>
    </source>
</reference>
<organism evidence="9 10">
    <name type="scientific">Sporothrix stenoceras</name>
    <dbReference type="NCBI Taxonomy" id="5173"/>
    <lineage>
        <taxon>Eukaryota</taxon>
        <taxon>Fungi</taxon>
        <taxon>Dikarya</taxon>
        <taxon>Ascomycota</taxon>
        <taxon>Pezizomycotina</taxon>
        <taxon>Sordariomycetes</taxon>
        <taxon>Sordariomycetidae</taxon>
        <taxon>Ophiostomatales</taxon>
        <taxon>Ophiostomataceae</taxon>
        <taxon>Sporothrix</taxon>
    </lineage>
</organism>
<dbReference type="PANTHER" id="PTHR45646:SF11">
    <property type="entry name" value="SERINE_THREONINE-PROTEIN KINASE DOA"/>
    <property type="match status" value="1"/>
</dbReference>
<keyword evidence="10" id="KW-1185">Reference proteome</keyword>
<gene>
    <name evidence="9" type="ORF">Sste5346_002063</name>
</gene>
<dbReference type="Gene3D" id="1.10.510.10">
    <property type="entry name" value="Transferase(Phosphotransferase) domain 1"/>
    <property type="match status" value="1"/>
</dbReference>
<sequence length="385" mass="44005">MAFLAKWLPRIGASLSRPKLTPRVFPSTFPRIPSHQKVEEENFPFYQPTRYYPVHVGQILSSRYQVVGKLGFGVTSTVWLARDLVQHDHVVVKVFARTADLGLQQNTEISVYQKIKTVLDASSHPGRNAIRTVLDHFYLTGPAGEHQCLVHPPLWESARNVLYMNPIRRFPPMMMAMLLRQVFLALDFLHTECHLIHTDIKADNLVYNLDASDPVLIQFEEDEMRNPSPCKKTQDGHIICMSRHIAMPESLGYPVLCDFGSAMPGDTRNTSDAQPDAYRSPEMILQTPWSYPIDIWNVGCMVWDLCQGGHLFSYDDPEDHMYRSSVHLASIMSLLGPVPPNMVQDCTVKSKFFNDKEWDPKKRATAAELVHDDWIKAHRSDKKSY</sequence>
<keyword evidence="5 6" id="KW-0067">ATP-binding</keyword>
<evidence type="ECO:0000256" key="4">
    <source>
        <dbReference type="ARBA" id="ARBA00022777"/>
    </source>
</evidence>
<dbReference type="PROSITE" id="PS50011">
    <property type="entry name" value="PROTEIN_KINASE_DOM"/>
    <property type="match status" value="1"/>
</dbReference>
<dbReference type="SUPFAM" id="SSF56112">
    <property type="entry name" value="Protein kinase-like (PK-like)"/>
    <property type="match status" value="1"/>
</dbReference>
<name>A0ABR3ZKS7_9PEZI</name>
<dbReference type="InterPro" id="IPR051175">
    <property type="entry name" value="CLK_kinases"/>
</dbReference>
<evidence type="ECO:0000256" key="2">
    <source>
        <dbReference type="ARBA" id="ARBA00022679"/>
    </source>
</evidence>
<dbReference type="InterPro" id="IPR017441">
    <property type="entry name" value="Protein_kinase_ATP_BS"/>
</dbReference>
<feature type="domain" description="Protein kinase" evidence="8">
    <location>
        <begin position="64"/>
        <end position="375"/>
    </location>
</feature>
<comment type="caution">
    <text evidence="9">The sequence shown here is derived from an EMBL/GenBank/DDBJ whole genome shotgun (WGS) entry which is preliminary data.</text>
</comment>
<dbReference type="Gene3D" id="3.30.200.20">
    <property type="entry name" value="Phosphorylase Kinase, domain 1"/>
    <property type="match status" value="1"/>
</dbReference>
<dbReference type="SMART" id="SM00220">
    <property type="entry name" value="S_TKc"/>
    <property type="match status" value="1"/>
</dbReference>
<evidence type="ECO:0000256" key="3">
    <source>
        <dbReference type="ARBA" id="ARBA00022741"/>
    </source>
</evidence>
<feature type="binding site" evidence="6">
    <location>
        <position position="93"/>
    </location>
    <ligand>
        <name>ATP</name>
        <dbReference type="ChEBI" id="CHEBI:30616"/>
    </ligand>
</feature>